<dbReference type="GO" id="GO:0016020">
    <property type="term" value="C:membrane"/>
    <property type="evidence" value="ECO:0007669"/>
    <property type="project" value="UniProtKB-SubCell"/>
</dbReference>
<name>A0A2R8A8G8_9RHOB</name>
<dbReference type="Pfam" id="PF13704">
    <property type="entry name" value="Glyco_tranf_2_4"/>
    <property type="match status" value="1"/>
</dbReference>
<protein>
    <recommendedName>
        <fullName evidence="6">Glycosyl transferase family 2</fullName>
    </recommendedName>
</protein>
<dbReference type="GO" id="GO:0016757">
    <property type="term" value="F:glycosyltransferase activity"/>
    <property type="evidence" value="ECO:0007669"/>
    <property type="project" value="TreeGrafter"/>
</dbReference>
<reference evidence="4 5" key="1">
    <citation type="submission" date="2018-03" db="EMBL/GenBank/DDBJ databases">
        <authorList>
            <person name="Keele B.F."/>
        </authorList>
    </citation>
    <scope>NUCLEOTIDE SEQUENCE [LARGE SCALE GENOMIC DNA]</scope>
    <source>
        <strain evidence="4 5">CeCT 8812</strain>
    </source>
</reference>
<sequence>MLTLVTCIRDEGPFILEWLAHHRALGVTDFLVYSNDCTDGSDALLDVLAANGILTHIPRGEMRRGQSPQWTALKSAWDHPLVTQAEWVLVSDVDEFVDTTADTLTDLIESRPDGVEGFVLPWRLFGYSGHVDYQDKDVTSLFRHRAPDGYIGTMGGTFVKSLFLRTRKLSKLGVHRPRQKKDTIVHWLDGSGEPMPDRYNASDEHISTFAMVNSGPTRAWINHYSVRSVESFLVKAARGLPSSRKKHVDLSYWVERNFNHVRDETILRRAEALAAARAELDALPGVKDAHEACVAAHRQKISDLLRDKSQYEFYRAMIIAGSSSGASVPNRRRILRQWHHVKKD</sequence>
<dbReference type="Proteomes" id="UP000244932">
    <property type="component" value="Unassembled WGS sequence"/>
</dbReference>
<dbReference type="SUPFAM" id="SSF53448">
    <property type="entry name" value="Nucleotide-diphospho-sugar transferases"/>
    <property type="match status" value="1"/>
</dbReference>
<dbReference type="OrthoDB" id="1997677at2"/>
<evidence type="ECO:0008006" key="6">
    <source>
        <dbReference type="Google" id="ProtNLM"/>
    </source>
</evidence>
<evidence type="ECO:0000313" key="4">
    <source>
        <dbReference type="EMBL" id="SPF28318.1"/>
    </source>
</evidence>
<dbReference type="InterPro" id="IPR029044">
    <property type="entry name" value="Nucleotide-diphossugar_trans"/>
</dbReference>
<dbReference type="RefSeq" id="WP_108781036.1">
    <property type="nucleotide sequence ID" value="NZ_OMKW01000001.1"/>
</dbReference>
<dbReference type="PANTHER" id="PTHR21461:SF69">
    <property type="entry name" value="GLYCOSYLTRANSFERASE FAMILY 92 PROTEIN"/>
    <property type="match status" value="1"/>
</dbReference>
<accession>A0A2R8A8G8</accession>
<comment type="subcellular location">
    <subcellularLocation>
        <location evidence="1">Membrane</location>
        <topology evidence="1">Single-pass membrane protein</topology>
    </subcellularLocation>
</comment>
<gene>
    <name evidence="4" type="ORF">POI8812_00616</name>
</gene>
<keyword evidence="5" id="KW-1185">Reference proteome</keyword>
<dbReference type="AlphaFoldDB" id="A0A2R8A8G8"/>
<proteinExistence type="predicted"/>
<evidence type="ECO:0000256" key="3">
    <source>
        <dbReference type="ARBA" id="ARBA00022989"/>
    </source>
</evidence>
<dbReference type="EMBL" id="OMKW01000001">
    <property type="protein sequence ID" value="SPF28318.1"/>
    <property type="molecule type" value="Genomic_DNA"/>
</dbReference>
<organism evidence="4 5">
    <name type="scientific">Pontivivens insulae</name>
    <dbReference type="NCBI Taxonomy" id="1639689"/>
    <lineage>
        <taxon>Bacteria</taxon>
        <taxon>Pseudomonadati</taxon>
        <taxon>Pseudomonadota</taxon>
        <taxon>Alphaproteobacteria</taxon>
        <taxon>Rhodobacterales</taxon>
        <taxon>Paracoccaceae</taxon>
        <taxon>Pontivivens</taxon>
    </lineage>
</organism>
<keyword evidence="3" id="KW-1133">Transmembrane helix</keyword>
<keyword evidence="3" id="KW-0472">Membrane</keyword>
<evidence type="ECO:0000313" key="5">
    <source>
        <dbReference type="Proteomes" id="UP000244932"/>
    </source>
</evidence>
<evidence type="ECO:0000256" key="1">
    <source>
        <dbReference type="ARBA" id="ARBA00004167"/>
    </source>
</evidence>
<evidence type="ECO:0000256" key="2">
    <source>
        <dbReference type="ARBA" id="ARBA00022692"/>
    </source>
</evidence>
<dbReference type="PANTHER" id="PTHR21461">
    <property type="entry name" value="GLYCOSYLTRANSFERASE FAMILY 92 PROTEIN"/>
    <property type="match status" value="1"/>
</dbReference>
<keyword evidence="2" id="KW-0812">Transmembrane</keyword>
<dbReference type="GO" id="GO:0005737">
    <property type="term" value="C:cytoplasm"/>
    <property type="evidence" value="ECO:0007669"/>
    <property type="project" value="TreeGrafter"/>
</dbReference>